<dbReference type="EMBL" id="AP014924">
    <property type="protein sequence ID" value="BAS27767.1"/>
    <property type="molecule type" value="Genomic_DNA"/>
</dbReference>
<evidence type="ECO:0000256" key="1">
    <source>
        <dbReference type="ARBA" id="ARBA00001864"/>
    </source>
</evidence>
<evidence type="ECO:0000256" key="10">
    <source>
        <dbReference type="PIRSR" id="PIRSR001399-3"/>
    </source>
</evidence>
<dbReference type="Pfam" id="PF01220">
    <property type="entry name" value="DHquinase_II"/>
    <property type="match status" value="1"/>
</dbReference>
<evidence type="ECO:0000313" key="12">
    <source>
        <dbReference type="Proteomes" id="UP000065807"/>
    </source>
</evidence>
<dbReference type="NCBIfam" id="TIGR01088">
    <property type="entry name" value="aroQ"/>
    <property type="match status" value="1"/>
</dbReference>
<feature type="active site" description="Proton acceptor" evidence="7 8">
    <location>
        <position position="24"/>
    </location>
</feature>
<feature type="site" description="Transition state stabilizer" evidence="7 10">
    <location>
        <position position="19"/>
    </location>
</feature>
<dbReference type="STRING" id="1555112.LIP_1926"/>
<feature type="binding site" evidence="7 9">
    <location>
        <position position="75"/>
    </location>
    <ligand>
        <name>substrate</name>
    </ligand>
</feature>
<sequence>MNERILVVNGPNLSRLGRREPDLYGRESLEDVQRRLERRAQALNCQVTFVQSNHEGALIDAIQAAEETHEGIILNPGAYGHTSIALRDCLAGSPLPAVEVHLTNIHAREPFRHRLLTAPVCLGVVAGLGPLGYELALEALVAHVRSRHAS</sequence>
<dbReference type="GO" id="GO:0003855">
    <property type="term" value="F:3-dehydroquinate dehydratase activity"/>
    <property type="evidence" value="ECO:0007669"/>
    <property type="project" value="UniProtKB-UniRule"/>
</dbReference>
<comment type="subunit">
    <text evidence="4 7">Homododecamer.</text>
</comment>
<evidence type="ECO:0000256" key="3">
    <source>
        <dbReference type="ARBA" id="ARBA00011037"/>
    </source>
</evidence>
<dbReference type="PANTHER" id="PTHR21272:SF3">
    <property type="entry name" value="CATABOLIC 3-DEHYDROQUINASE"/>
    <property type="match status" value="1"/>
</dbReference>
<dbReference type="SUPFAM" id="SSF52304">
    <property type="entry name" value="Type II 3-dehydroquinate dehydratase"/>
    <property type="match status" value="1"/>
</dbReference>
<keyword evidence="12" id="KW-1185">Reference proteome</keyword>
<dbReference type="Gene3D" id="3.40.50.9100">
    <property type="entry name" value="Dehydroquinase, class II"/>
    <property type="match status" value="1"/>
</dbReference>
<dbReference type="Proteomes" id="UP000065807">
    <property type="component" value="Chromosome"/>
</dbReference>
<feature type="binding site" evidence="7 9">
    <location>
        <position position="81"/>
    </location>
    <ligand>
        <name>substrate</name>
    </ligand>
</feature>
<proteinExistence type="inferred from homology"/>
<dbReference type="KEGG" id="lpil:LIP_1926"/>
<dbReference type="GO" id="GO:0019631">
    <property type="term" value="P:quinate catabolic process"/>
    <property type="evidence" value="ECO:0007669"/>
    <property type="project" value="TreeGrafter"/>
</dbReference>
<name>A0A0K2SL94_LIMPI</name>
<dbReference type="InterPro" id="IPR036441">
    <property type="entry name" value="DHquinase_II_sf"/>
</dbReference>
<dbReference type="PROSITE" id="PS01029">
    <property type="entry name" value="DEHYDROQUINASE_II"/>
    <property type="match status" value="1"/>
</dbReference>
<protein>
    <recommendedName>
        <fullName evidence="5 7">3-dehydroquinate dehydratase</fullName>
        <shortName evidence="7">3-dehydroquinase</shortName>
        <ecNumber evidence="5 7">4.2.1.10</ecNumber>
    </recommendedName>
    <alternativeName>
        <fullName evidence="7">Type II DHQase</fullName>
    </alternativeName>
</protein>
<evidence type="ECO:0000256" key="8">
    <source>
        <dbReference type="PIRSR" id="PIRSR001399-1"/>
    </source>
</evidence>
<evidence type="ECO:0000256" key="6">
    <source>
        <dbReference type="ARBA" id="ARBA00023239"/>
    </source>
</evidence>
<feature type="binding site" evidence="7 9">
    <location>
        <position position="112"/>
    </location>
    <ligand>
        <name>substrate</name>
    </ligand>
</feature>
<dbReference type="NCBIfam" id="NF003807">
    <property type="entry name" value="PRK05395.1-4"/>
    <property type="match status" value="1"/>
</dbReference>
<dbReference type="PIRSF" id="PIRSF001399">
    <property type="entry name" value="DHquinase_II"/>
    <property type="match status" value="1"/>
</dbReference>
<dbReference type="CDD" id="cd00466">
    <property type="entry name" value="DHQase_II"/>
    <property type="match status" value="1"/>
</dbReference>
<evidence type="ECO:0000256" key="9">
    <source>
        <dbReference type="PIRSR" id="PIRSR001399-2"/>
    </source>
</evidence>
<feature type="binding site" evidence="7 9">
    <location>
        <begin position="102"/>
        <end position="103"/>
    </location>
    <ligand>
        <name>substrate</name>
    </ligand>
</feature>
<reference evidence="12" key="1">
    <citation type="submission" date="2015-07" db="EMBL/GenBank/DDBJ databases">
        <title>Complete genome sequence and phylogenetic analysis of Limnochorda pilosa.</title>
        <authorList>
            <person name="Watanabe M."/>
            <person name="Kojima H."/>
            <person name="Fukui M."/>
        </authorList>
    </citation>
    <scope>NUCLEOTIDE SEQUENCE [LARGE SCALE GENOMIC DNA]</scope>
    <source>
        <strain evidence="12">HC45</strain>
    </source>
</reference>
<evidence type="ECO:0000256" key="5">
    <source>
        <dbReference type="ARBA" id="ARBA00012060"/>
    </source>
</evidence>
<keyword evidence="6 7" id="KW-0456">Lyase</keyword>
<evidence type="ECO:0000313" key="11">
    <source>
        <dbReference type="EMBL" id="BAS27767.1"/>
    </source>
</evidence>
<comment type="function">
    <text evidence="7">Catalyzes a trans-dehydration via an enolate intermediate.</text>
</comment>
<evidence type="ECO:0000256" key="2">
    <source>
        <dbReference type="ARBA" id="ARBA00004902"/>
    </source>
</evidence>
<evidence type="ECO:0000256" key="7">
    <source>
        <dbReference type="HAMAP-Rule" id="MF_00169"/>
    </source>
</evidence>
<evidence type="ECO:0000256" key="4">
    <source>
        <dbReference type="ARBA" id="ARBA00011193"/>
    </source>
</evidence>
<dbReference type="HAMAP" id="MF_00169">
    <property type="entry name" value="AroQ"/>
    <property type="match status" value="1"/>
</dbReference>
<reference evidence="12" key="2">
    <citation type="journal article" date="2016" name="Int. J. Syst. Evol. Microbiol.">
        <title>Complete genome sequence and cell structure of Limnochorda pilosa, a Gram-negative spore-former within the phylum Firmicutes.</title>
        <authorList>
            <person name="Watanabe M."/>
            <person name="Kojima H."/>
            <person name="Fukui M."/>
        </authorList>
    </citation>
    <scope>NUCLEOTIDE SEQUENCE [LARGE SCALE GENOMIC DNA]</scope>
    <source>
        <strain evidence="12">HC45</strain>
    </source>
</reference>
<dbReference type="InterPro" id="IPR001874">
    <property type="entry name" value="DHquinase_II"/>
</dbReference>
<dbReference type="OrthoDB" id="9790793at2"/>
<dbReference type="UniPathway" id="UPA00053">
    <property type="reaction ID" value="UER00086"/>
</dbReference>
<dbReference type="GO" id="GO:0009073">
    <property type="term" value="P:aromatic amino acid family biosynthetic process"/>
    <property type="evidence" value="ECO:0007669"/>
    <property type="project" value="UniProtKB-KW"/>
</dbReference>
<comment type="similarity">
    <text evidence="3 7">Belongs to the type-II 3-dehydroquinase family.</text>
</comment>
<accession>A0A0K2SL94</accession>
<dbReference type="NCBIfam" id="NF003805">
    <property type="entry name" value="PRK05395.1-2"/>
    <property type="match status" value="1"/>
</dbReference>
<dbReference type="PANTHER" id="PTHR21272">
    <property type="entry name" value="CATABOLIC 3-DEHYDROQUINASE"/>
    <property type="match status" value="1"/>
</dbReference>
<dbReference type="PATRIC" id="fig|1555112.3.peg.1959"/>
<gene>
    <name evidence="7" type="primary">aroQ</name>
    <name evidence="11" type="ORF">LIP_1926</name>
</gene>
<comment type="pathway">
    <text evidence="2 7">Metabolic intermediate biosynthesis; chorismate biosynthesis; chorismate from D-erythrose 4-phosphate and phosphoenolpyruvate: step 3/7.</text>
</comment>
<feature type="active site" description="Proton donor" evidence="7 8">
    <location>
        <position position="101"/>
    </location>
</feature>
<dbReference type="AlphaFoldDB" id="A0A0K2SL94"/>
<keyword evidence="7" id="KW-0057">Aromatic amino acid biosynthesis</keyword>
<dbReference type="EC" id="4.2.1.10" evidence="5 7"/>
<dbReference type="GO" id="GO:0009423">
    <property type="term" value="P:chorismate biosynthetic process"/>
    <property type="evidence" value="ECO:0007669"/>
    <property type="project" value="UniProtKB-UniRule"/>
</dbReference>
<feature type="binding site" evidence="7 9">
    <location>
        <position position="88"/>
    </location>
    <ligand>
        <name>substrate</name>
    </ligand>
</feature>
<dbReference type="RefSeq" id="WP_068137088.1">
    <property type="nucleotide sequence ID" value="NZ_AP014924.1"/>
</dbReference>
<dbReference type="InterPro" id="IPR018509">
    <property type="entry name" value="DHquinase_II_CS"/>
</dbReference>
<dbReference type="NCBIfam" id="NF003806">
    <property type="entry name" value="PRK05395.1-3"/>
    <property type="match status" value="1"/>
</dbReference>
<organism evidence="11 12">
    <name type="scientific">Limnochorda pilosa</name>
    <dbReference type="NCBI Taxonomy" id="1555112"/>
    <lineage>
        <taxon>Bacteria</taxon>
        <taxon>Bacillati</taxon>
        <taxon>Bacillota</taxon>
        <taxon>Limnochordia</taxon>
        <taxon>Limnochordales</taxon>
        <taxon>Limnochordaceae</taxon>
        <taxon>Limnochorda</taxon>
    </lineage>
</organism>
<comment type="catalytic activity">
    <reaction evidence="1 7">
        <text>3-dehydroquinate = 3-dehydroshikimate + H2O</text>
        <dbReference type="Rhea" id="RHEA:21096"/>
        <dbReference type="ChEBI" id="CHEBI:15377"/>
        <dbReference type="ChEBI" id="CHEBI:16630"/>
        <dbReference type="ChEBI" id="CHEBI:32364"/>
        <dbReference type="EC" id="4.2.1.10"/>
    </reaction>
</comment>
<dbReference type="GO" id="GO:0008652">
    <property type="term" value="P:amino acid biosynthetic process"/>
    <property type="evidence" value="ECO:0007669"/>
    <property type="project" value="UniProtKB-KW"/>
</dbReference>
<keyword evidence="7" id="KW-0028">Amino-acid biosynthesis</keyword>